<name>A0A9X3PG39_9ACTN</name>
<feature type="chain" id="PRO_5040792229" description="Lipoprotein" evidence="1">
    <location>
        <begin position="26"/>
        <end position="239"/>
    </location>
</feature>
<evidence type="ECO:0000313" key="4">
    <source>
        <dbReference type="Proteomes" id="UP001145799"/>
    </source>
</evidence>
<dbReference type="EMBL" id="JAPZVQ010000003">
    <property type="protein sequence ID" value="MDA1384846.1"/>
    <property type="molecule type" value="Genomic_DNA"/>
</dbReference>
<evidence type="ECO:0000313" key="5">
    <source>
        <dbReference type="Proteomes" id="UP001183604"/>
    </source>
</evidence>
<comment type="caution">
    <text evidence="2">The sequence shown here is derived from an EMBL/GenBank/DDBJ whole genome shotgun (WGS) entry which is preliminary data.</text>
</comment>
<evidence type="ECO:0000313" key="2">
    <source>
        <dbReference type="EMBL" id="MDA1384846.1"/>
    </source>
</evidence>
<dbReference type="PROSITE" id="PS51257">
    <property type="entry name" value="PROKAR_LIPOPROTEIN"/>
    <property type="match status" value="1"/>
</dbReference>
<dbReference type="RefSeq" id="WP_270121313.1">
    <property type="nucleotide sequence ID" value="NZ_BAAAOM010000002.1"/>
</dbReference>
<protein>
    <recommendedName>
        <fullName evidence="6">Lipoprotein</fullName>
    </recommendedName>
</protein>
<evidence type="ECO:0000256" key="1">
    <source>
        <dbReference type="SAM" id="SignalP"/>
    </source>
</evidence>
<evidence type="ECO:0000313" key="3">
    <source>
        <dbReference type="EMBL" id="MDR7337702.1"/>
    </source>
</evidence>
<keyword evidence="5" id="KW-1185">Reference proteome</keyword>
<reference evidence="3 5" key="2">
    <citation type="submission" date="2023-07" db="EMBL/GenBank/DDBJ databases">
        <title>Sequencing the genomes of 1000 actinobacteria strains.</title>
        <authorList>
            <person name="Klenk H.-P."/>
        </authorList>
    </citation>
    <scope>NUCLEOTIDE SEQUENCE [LARGE SCALE GENOMIC DNA]</scope>
    <source>
        <strain evidence="3 5">DSM 44724</strain>
    </source>
</reference>
<evidence type="ECO:0008006" key="6">
    <source>
        <dbReference type="Google" id="ProtNLM"/>
    </source>
</evidence>
<sequence length="239" mass="25735">MKRTILKTFAATGAAALLLSGCSLLDRGSETSGDANGEDGGDNPVYNEMTTWNACEVLGNLQPITDEMGIQGYGSSTSTGGEPTVSEIGNTLDPESIGCNDLIYLGSWEGLGMDGEIKVKIVPTESEDEAATAYEDRLSAAESNSAKWTDVVNQEFGDPWDKGALVAGTGSAEANWLEIVALDEQWVFHIQLNYATDYGVYGGSDPYYPFTNEELRAWFIDTYLPAVNTTINDRIAEVQ</sequence>
<dbReference type="Proteomes" id="UP001145799">
    <property type="component" value="Unassembled WGS sequence"/>
</dbReference>
<reference evidence="2" key="1">
    <citation type="submission" date="2022-12" db="EMBL/GenBank/DDBJ databases">
        <title>Gycomyces niveus sp.nov., a novel actinomycete isolated from soil in Shouguang.</title>
        <authorList>
            <person name="Yang X."/>
        </authorList>
    </citation>
    <scope>NUCLEOTIDE SEQUENCE</scope>
    <source>
        <strain evidence="2">DSM 44724</strain>
    </source>
</reference>
<feature type="signal peptide" evidence="1">
    <location>
        <begin position="1"/>
        <end position="25"/>
    </location>
</feature>
<dbReference type="Proteomes" id="UP001183604">
    <property type="component" value="Unassembled WGS sequence"/>
</dbReference>
<gene>
    <name evidence="3" type="ORF">J2S69_001421</name>
    <name evidence="2" type="ORF">O2L01_07620</name>
</gene>
<dbReference type="AlphaFoldDB" id="A0A9X3PG39"/>
<accession>A0A9X3PG39</accession>
<proteinExistence type="predicted"/>
<organism evidence="2 4">
    <name type="scientific">Glycomyces lechevalierae</name>
    <dbReference type="NCBI Taxonomy" id="256034"/>
    <lineage>
        <taxon>Bacteria</taxon>
        <taxon>Bacillati</taxon>
        <taxon>Actinomycetota</taxon>
        <taxon>Actinomycetes</taxon>
        <taxon>Glycomycetales</taxon>
        <taxon>Glycomycetaceae</taxon>
        <taxon>Glycomyces</taxon>
    </lineage>
</organism>
<dbReference type="EMBL" id="JAVDYD010000001">
    <property type="protein sequence ID" value="MDR7337702.1"/>
    <property type="molecule type" value="Genomic_DNA"/>
</dbReference>
<keyword evidence="1" id="KW-0732">Signal</keyword>